<gene>
    <name evidence="1" type="ORF">HGRIS_010716</name>
</gene>
<evidence type="ECO:0000313" key="2">
    <source>
        <dbReference type="Proteomes" id="UP001556367"/>
    </source>
</evidence>
<organism evidence="1 2">
    <name type="scientific">Hohenbuehelia grisea</name>
    <dbReference type="NCBI Taxonomy" id="104357"/>
    <lineage>
        <taxon>Eukaryota</taxon>
        <taxon>Fungi</taxon>
        <taxon>Dikarya</taxon>
        <taxon>Basidiomycota</taxon>
        <taxon>Agaricomycotina</taxon>
        <taxon>Agaricomycetes</taxon>
        <taxon>Agaricomycetidae</taxon>
        <taxon>Agaricales</taxon>
        <taxon>Pleurotineae</taxon>
        <taxon>Pleurotaceae</taxon>
        <taxon>Hohenbuehelia</taxon>
    </lineage>
</organism>
<comment type="caution">
    <text evidence="1">The sequence shown here is derived from an EMBL/GenBank/DDBJ whole genome shotgun (WGS) entry which is preliminary data.</text>
</comment>
<keyword evidence="2" id="KW-1185">Reference proteome</keyword>
<proteinExistence type="predicted"/>
<reference evidence="2" key="1">
    <citation type="submission" date="2024-06" db="EMBL/GenBank/DDBJ databases">
        <title>Multi-omics analyses provide insights into the biosynthesis of the anticancer antibiotic pleurotin in Hohenbuehelia grisea.</title>
        <authorList>
            <person name="Weaver J.A."/>
            <person name="Alberti F."/>
        </authorList>
    </citation>
    <scope>NUCLEOTIDE SEQUENCE [LARGE SCALE GENOMIC DNA]</scope>
    <source>
        <strain evidence="2">T-177</strain>
    </source>
</reference>
<protein>
    <submittedName>
        <fullName evidence="1">Uncharacterized protein</fullName>
    </submittedName>
</protein>
<evidence type="ECO:0000313" key="1">
    <source>
        <dbReference type="EMBL" id="KAL0948099.1"/>
    </source>
</evidence>
<sequence>MDVSEVPQMHIILHGPVRAANLSPCKVTHESAHILPISHPEVGTIREMTIFILGRRKAP</sequence>
<dbReference type="EMBL" id="JASNQZ010000014">
    <property type="protein sequence ID" value="KAL0948099.1"/>
    <property type="molecule type" value="Genomic_DNA"/>
</dbReference>
<dbReference type="Proteomes" id="UP001556367">
    <property type="component" value="Unassembled WGS sequence"/>
</dbReference>
<name>A0ABR3IXX4_9AGAR</name>
<accession>A0ABR3IXX4</accession>